<dbReference type="InterPro" id="IPR000322">
    <property type="entry name" value="Glyco_hydro_31_TIM"/>
</dbReference>
<dbReference type="Pfam" id="PF13802">
    <property type="entry name" value="Gal_mutarotas_2"/>
    <property type="match status" value="1"/>
</dbReference>
<evidence type="ECO:0000259" key="4">
    <source>
        <dbReference type="Pfam" id="PF13802"/>
    </source>
</evidence>
<feature type="domain" description="Glycoside hydrolase family 31 TIM barrel" evidence="3">
    <location>
        <begin position="214"/>
        <end position="546"/>
    </location>
</feature>
<sequence>MLQITKQGIQLLHQGETTEIQSWGNLGIRIICYRGRFNDSIPQALIPEPDRTPVNAELSSDHAVLYHANLKVTLSDTGYIRVFDLERNFWVIEQQAPRQYRTAVSGLNHLTLDLVAHEDECFYGMGQRRHGYFNQKGCVLDLQQRNSEVNVPFLISSRGYGLLWNMPGTGRVELASNRTRFVADGARQFDIWFAASGDFSKLMTAYYQVTGLVPTFPAWASGFWQCKLRYASQEHLLNVARSYQQRGLPLSVIVIDYFHWPKMGDLCFDPKYWPDPQAMVDELTSMGIELMVSIWPSINPESKAAKELAENRYLLSTFDNELALNCFVDSASDEAVNFYYYDPSYPEARKDFWQRVQAGYRKYGIKLFWLDACEPEMNLADAQQLVFHQGIGSEVACLYPKWHQQAFYEGLSNDGENEILTLCRSAWAGSQKYGAAVWSGDIPSSFESLRIQVAAGLNMALSGIPWWTTDIGGFYGGNPESDYFRELIVRWFQYGVFCPIFRLHGKRDPGSDKMGADNELWSFGEPAYEILSHLLRLREQLRPHIHHHLSQINETGRPLMRPLLFDFPHDGNCYALGDQFLFGDCLLVAPVMTQGADHRAVYLPEGTRWRACAIHPEMDSGIHSKASMQNGEDVTWLEGGQWRDVFAPLDTIPVFVAEGSALDCNPHF</sequence>
<evidence type="ECO:0000259" key="5">
    <source>
        <dbReference type="Pfam" id="PF21365"/>
    </source>
</evidence>
<dbReference type="InterPro" id="IPR025887">
    <property type="entry name" value="Glyco_hydro_31_N_dom"/>
</dbReference>
<dbReference type="InterPro" id="IPR048395">
    <property type="entry name" value="Glyco_hydro_31_C"/>
</dbReference>
<dbReference type="SUPFAM" id="SSF74650">
    <property type="entry name" value="Galactose mutarotase-like"/>
    <property type="match status" value="1"/>
</dbReference>
<dbReference type="Gene3D" id="3.20.20.80">
    <property type="entry name" value="Glycosidases"/>
    <property type="match status" value="1"/>
</dbReference>
<protein>
    <submittedName>
        <fullName evidence="6">TIM-barrel domain-containing protein</fullName>
    </submittedName>
</protein>
<feature type="domain" description="Glycosyl hydrolase family 31 C-terminal" evidence="5">
    <location>
        <begin position="556"/>
        <end position="661"/>
    </location>
</feature>
<gene>
    <name evidence="6" type="ORF">ACFSJ3_04725</name>
</gene>
<dbReference type="Gene3D" id="2.60.40.1760">
    <property type="entry name" value="glycosyl hydrolase (family 31)"/>
    <property type="match status" value="1"/>
</dbReference>
<keyword evidence="7" id="KW-1185">Reference proteome</keyword>
<dbReference type="InterPro" id="IPR017853">
    <property type="entry name" value="GH"/>
</dbReference>
<dbReference type="SUPFAM" id="SSF51011">
    <property type="entry name" value="Glycosyl hydrolase domain"/>
    <property type="match status" value="1"/>
</dbReference>
<dbReference type="RefSeq" id="WP_345338440.1">
    <property type="nucleotide sequence ID" value="NZ_BAABLI010000005.1"/>
</dbReference>
<evidence type="ECO:0000313" key="7">
    <source>
        <dbReference type="Proteomes" id="UP001597380"/>
    </source>
</evidence>
<keyword evidence="2" id="KW-0326">Glycosidase</keyword>
<dbReference type="CDD" id="cd06591">
    <property type="entry name" value="GH31_xylosidase_XylS"/>
    <property type="match status" value="1"/>
</dbReference>
<evidence type="ECO:0000259" key="3">
    <source>
        <dbReference type="Pfam" id="PF01055"/>
    </source>
</evidence>
<feature type="domain" description="Glycoside hydrolase family 31 N-terminal" evidence="4">
    <location>
        <begin position="51"/>
        <end position="169"/>
    </location>
</feature>
<keyword evidence="2" id="KW-0378">Hydrolase</keyword>
<evidence type="ECO:0000256" key="1">
    <source>
        <dbReference type="ARBA" id="ARBA00007806"/>
    </source>
</evidence>
<reference evidence="7" key="1">
    <citation type="journal article" date="2019" name="Int. J. Syst. Evol. Microbiol.">
        <title>The Global Catalogue of Microorganisms (GCM) 10K type strain sequencing project: providing services to taxonomists for standard genome sequencing and annotation.</title>
        <authorList>
            <consortium name="The Broad Institute Genomics Platform"/>
            <consortium name="The Broad Institute Genome Sequencing Center for Infectious Disease"/>
            <person name="Wu L."/>
            <person name="Ma J."/>
        </authorList>
    </citation>
    <scope>NUCLEOTIDE SEQUENCE [LARGE SCALE GENOMIC DNA]</scope>
    <source>
        <strain evidence="7">CGMCC 1.10992</strain>
    </source>
</reference>
<organism evidence="6 7">
    <name type="scientific">Corallincola platygyrae</name>
    <dbReference type="NCBI Taxonomy" id="1193278"/>
    <lineage>
        <taxon>Bacteria</taxon>
        <taxon>Pseudomonadati</taxon>
        <taxon>Pseudomonadota</taxon>
        <taxon>Gammaproteobacteria</taxon>
        <taxon>Alteromonadales</taxon>
        <taxon>Psychromonadaceae</taxon>
        <taxon>Corallincola</taxon>
    </lineage>
</organism>
<dbReference type="Gene3D" id="2.60.40.1180">
    <property type="entry name" value="Golgi alpha-mannosidase II"/>
    <property type="match status" value="1"/>
</dbReference>
<dbReference type="Proteomes" id="UP001597380">
    <property type="component" value="Unassembled WGS sequence"/>
</dbReference>
<dbReference type="InterPro" id="IPR011013">
    <property type="entry name" value="Gal_mutarotase_sf_dom"/>
</dbReference>
<dbReference type="CDD" id="cd14752">
    <property type="entry name" value="GH31_N"/>
    <property type="match status" value="1"/>
</dbReference>
<dbReference type="SUPFAM" id="SSF51445">
    <property type="entry name" value="(Trans)glycosidases"/>
    <property type="match status" value="1"/>
</dbReference>
<name>A0ABW4XIA7_9GAMM</name>
<dbReference type="Pfam" id="PF21365">
    <property type="entry name" value="Glyco_hydro_31_3rd"/>
    <property type="match status" value="1"/>
</dbReference>
<dbReference type="InterPro" id="IPR013780">
    <property type="entry name" value="Glyco_hydro_b"/>
</dbReference>
<dbReference type="EMBL" id="JBHUHT010000008">
    <property type="protein sequence ID" value="MFD2095280.1"/>
    <property type="molecule type" value="Genomic_DNA"/>
</dbReference>
<dbReference type="PANTHER" id="PTHR43863">
    <property type="entry name" value="HYDROLASE, PUTATIVE (AFU_ORTHOLOGUE AFUA_1G03140)-RELATED"/>
    <property type="match status" value="1"/>
</dbReference>
<accession>A0ABW4XIA7</accession>
<evidence type="ECO:0000256" key="2">
    <source>
        <dbReference type="RuleBase" id="RU361185"/>
    </source>
</evidence>
<comment type="caution">
    <text evidence="6">The sequence shown here is derived from an EMBL/GenBank/DDBJ whole genome shotgun (WGS) entry which is preliminary data.</text>
</comment>
<dbReference type="InterPro" id="IPR051816">
    <property type="entry name" value="Glycosyl_Hydrolase_31"/>
</dbReference>
<evidence type="ECO:0000313" key="6">
    <source>
        <dbReference type="EMBL" id="MFD2095280.1"/>
    </source>
</evidence>
<comment type="similarity">
    <text evidence="1 2">Belongs to the glycosyl hydrolase 31 family.</text>
</comment>
<proteinExistence type="inferred from homology"/>
<dbReference type="Pfam" id="PF01055">
    <property type="entry name" value="Glyco_hydro_31_2nd"/>
    <property type="match status" value="1"/>
</dbReference>
<dbReference type="PANTHER" id="PTHR43863:SF2">
    <property type="entry name" value="MALTASE-GLUCOAMYLASE"/>
    <property type="match status" value="1"/>
</dbReference>